<dbReference type="Proteomes" id="UP001261125">
    <property type="component" value="Unassembled WGS sequence"/>
</dbReference>
<dbReference type="PROSITE" id="PS51257">
    <property type="entry name" value="PROKAR_LIPOPROTEIN"/>
    <property type="match status" value="1"/>
</dbReference>
<dbReference type="InterPro" id="IPR054262">
    <property type="entry name" value="DUF6993"/>
</dbReference>
<feature type="chain" id="PRO_5047494661" description="DUF6993 domain-containing protein" evidence="2">
    <location>
        <begin position="22"/>
        <end position="169"/>
    </location>
</feature>
<feature type="signal peptide" evidence="2">
    <location>
        <begin position="1"/>
        <end position="21"/>
    </location>
</feature>
<proteinExistence type="predicted"/>
<keyword evidence="2" id="KW-0732">Signal</keyword>
<name>A0ABU3SMR8_9MICO</name>
<evidence type="ECO:0000256" key="2">
    <source>
        <dbReference type="SAM" id="SignalP"/>
    </source>
</evidence>
<dbReference type="RefSeq" id="WP_316004529.1">
    <property type="nucleotide sequence ID" value="NZ_JAWDIT010000003.1"/>
</dbReference>
<evidence type="ECO:0000313" key="4">
    <source>
        <dbReference type="EMBL" id="MDU0346130.1"/>
    </source>
</evidence>
<comment type="caution">
    <text evidence="4">The sequence shown here is derived from an EMBL/GenBank/DDBJ whole genome shotgun (WGS) entry which is preliminary data.</text>
</comment>
<evidence type="ECO:0000256" key="1">
    <source>
        <dbReference type="SAM" id="MobiDB-lite"/>
    </source>
</evidence>
<sequence length="169" mass="16630">MSRFLGRSLAALTLVAAFGLAGCTDGTPAPGTDTGSGESSPTAAPRGEATAPAADASSTPAASSAGEAAQRLPLFSQTVASVWTGSNPASGRAYIDALVAAGFDKAAMQVTSDESTIGNAAESIEFAVRVGEECLVGQVGPSIGDPVTTVLPGLSSGGCLIGRTRAIDW</sequence>
<feature type="region of interest" description="Disordered" evidence="1">
    <location>
        <begin position="28"/>
        <end position="65"/>
    </location>
</feature>
<organism evidence="4 5">
    <name type="scientific">Microbacterium phycohabitans</name>
    <dbReference type="NCBI Taxonomy" id="3075993"/>
    <lineage>
        <taxon>Bacteria</taxon>
        <taxon>Bacillati</taxon>
        <taxon>Actinomycetota</taxon>
        <taxon>Actinomycetes</taxon>
        <taxon>Micrococcales</taxon>
        <taxon>Microbacteriaceae</taxon>
        <taxon>Microbacterium</taxon>
    </lineage>
</organism>
<protein>
    <recommendedName>
        <fullName evidence="3">DUF6993 domain-containing protein</fullName>
    </recommendedName>
</protein>
<evidence type="ECO:0000313" key="5">
    <source>
        <dbReference type="Proteomes" id="UP001261125"/>
    </source>
</evidence>
<feature type="domain" description="DUF6993" evidence="3">
    <location>
        <begin position="81"/>
        <end position="162"/>
    </location>
</feature>
<gene>
    <name evidence="4" type="ORF">RWH44_10500</name>
</gene>
<dbReference type="EMBL" id="JAWDIT010000003">
    <property type="protein sequence ID" value="MDU0346130.1"/>
    <property type="molecule type" value="Genomic_DNA"/>
</dbReference>
<evidence type="ECO:0000259" key="3">
    <source>
        <dbReference type="Pfam" id="PF22504"/>
    </source>
</evidence>
<keyword evidence="5" id="KW-1185">Reference proteome</keyword>
<reference evidence="4 5" key="1">
    <citation type="submission" date="2023-09" db="EMBL/GenBank/DDBJ databases">
        <title>Microbacterium fusihabitans sp. nov., Microbacterium phycihabitans sp. nov., and Microbacterium cervinum sp. nov., isolated from dried seaweeds of beach.</title>
        <authorList>
            <person name="Lee S.D."/>
        </authorList>
    </citation>
    <scope>NUCLEOTIDE SEQUENCE [LARGE SCALE GENOMIC DNA]</scope>
    <source>
        <strain evidence="4 5">KSW2-29</strain>
    </source>
</reference>
<accession>A0ABU3SMR8</accession>
<dbReference type="Pfam" id="PF22504">
    <property type="entry name" value="DUF6993"/>
    <property type="match status" value="1"/>
</dbReference>